<proteinExistence type="predicted"/>
<organism evidence="1 2">
    <name type="scientific">Leptospira borgpetersenii serovar Hardjo-bovis str. Sponselee</name>
    <dbReference type="NCBI Taxonomy" id="1303729"/>
    <lineage>
        <taxon>Bacteria</taxon>
        <taxon>Pseudomonadati</taxon>
        <taxon>Spirochaetota</taxon>
        <taxon>Spirochaetia</taxon>
        <taxon>Leptospirales</taxon>
        <taxon>Leptospiraceae</taxon>
        <taxon>Leptospira</taxon>
    </lineage>
</organism>
<evidence type="ECO:0000313" key="2">
    <source>
        <dbReference type="Proteomes" id="UP000011873"/>
    </source>
</evidence>
<reference evidence="1 2" key="1">
    <citation type="submission" date="2013-01" db="EMBL/GenBank/DDBJ databases">
        <authorList>
            <person name="Harkins D.M."/>
            <person name="Durkin A.S."/>
            <person name="Brinkac L.M."/>
            <person name="Haft D.H."/>
            <person name="Selengut J.D."/>
            <person name="Sanka R."/>
            <person name="DePew J."/>
            <person name="Purushe J."/>
            <person name="Galloway R.L."/>
            <person name="Vinetz J.M."/>
            <person name="Sutton G.G."/>
            <person name="Nierman W.C."/>
            <person name="Fouts D.E."/>
        </authorList>
    </citation>
    <scope>NUCLEOTIDE SEQUENCE [LARGE SCALE GENOMIC DNA]</scope>
    <source>
        <strain evidence="1 2">Sponselee CDC</strain>
    </source>
</reference>
<accession>M6BMV6</accession>
<dbReference type="AlphaFoldDB" id="M6BMV6"/>
<dbReference type="Proteomes" id="UP000011873">
    <property type="component" value="Unassembled WGS sequence"/>
</dbReference>
<gene>
    <name evidence="1" type="ORF">LEP1GSC016_3516</name>
</gene>
<evidence type="ECO:0000313" key="1">
    <source>
        <dbReference type="EMBL" id="EMJ81092.1"/>
    </source>
</evidence>
<name>M6BMV6_LEPBO</name>
<comment type="caution">
    <text evidence="1">The sequence shown here is derived from an EMBL/GenBank/DDBJ whole genome shotgun (WGS) entry which is preliminary data.</text>
</comment>
<protein>
    <submittedName>
        <fullName evidence="1">Uncharacterized protein</fullName>
    </submittedName>
</protein>
<sequence>MNGKNFDSDSKNTKSIYLFPRKIDIGQPRVIYHNVTHKLRRLLGS</sequence>
<dbReference type="EMBL" id="ANMU01000093">
    <property type="protein sequence ID" value="EMJ81092.1"/>
    <property type="molecule type" value="Genomic_DNA"/>
</dbReference>